<evidence type="ECO:0000256" key="4">
    <source>
        <dbReference type="ARBA" id="ARBA00022692"/>
    </source>
</evidence>
<evidence type="ECO:0000256" key="7">
    <source>
        <dbReference type="SAM" id="Phobius"/>
    </source>
</evidence>
<feature type="transmembrane region" description="Helical" evidence="7">
    <location>
        <begin position="367"/>
        <end position="390"/>
    </location>
</feature>
<evidence type="ECO:0000256" key="6">
    <source>
        <dbReference type="ARBA" id="ARBA00023136"/>
    </source>
</evidence>
<dbReference type="PROSITE" id="PS50850">
    <property type="entry name" value="MFS"/>
    <property type="match status" value="1"/>
</dbReference>
<feature type="transmembrane region" description="Helical" evidence="7">
    <location>
        <begin position="86"/>
        <end position="105"/>
    </location>
</feature>
<feature type="transmembrane region" description="Helical" evidence="7">
    <location>
        <begin position="172"/>
        <end position="193"/>
    </location>
</feature>
<feature type="domain" description="Major facilitator superfamily (MFS) profile" evidence="8">
    <location>
        <begin position="20"/>
        <end position="460"/>
    </location>
</feature>
<keyword evidence="2" id="KW-0813">Transport</keyword>
<comment type="subcellular location">
    <subcellularLocation>
        <location evidence="1">Cell membrane</location>
        <topology evidence="1">Multi-pass membrane protein</topology>
    </subcellularLocation>
</comment>
<dbReference type="Gene3D" id="1.20.1720.10">
    <property type="entry name" value="Multidrug resistance protein D"/>
    <property type="match status" value="1"/>
</dbReference>
<feature type="transmembrane region" description="Helical" evidence="7">
    <location>
        <begin position="20"/>
        <end position="42"/>
    </location>
</feature>
<comment type="caution">
    <text evidence="9">The sequence shown here is derived from an EMBL/GenBank/DDBJ whole genome shotgun (WGS) entry which is preliminary data.</text>
</comment>
<dbReference type="SUPFAM" id="SSF103473">
    <property type="entry name" value="MFS general substrate transporter"/>
    <property type="match status" value="1"/>
</dbReference>
<feature type="transmembrane region" description="Helical" evidence="7">
    <location>
        <begin position="411"/>
        <end position="431"/>
    </location>
</feature>
<keyword evidence="6 7" id="KW-0472">Membrane</keyword>
<keyword evidence="10" id="KW-1185">Reference proteome</keyword>
<evidence type="ECO:0000313" key="9">
    <source>
        <dbReference type="EMBL" id="GAA2223536.1"/>
    </source>
</evidence>
<feature type="transmembrane region" description="Helical" evidence="7">
    <location>
        <begin position="62"/>
        <end position="81"/>
    </location>
</feature>
<keyword evidence="5 7" id="KW-1133">Transmembrane helix</keyword>
<dbReference type="PANTHER" id="PTHR42718">
    <property type="entry name" value="MAJOR FACILITATOR SUPERFAMILY MULTIDRUG TRANSPORTER MFSC"/>
    <property type="match status" value="1"/>
</dbReference>
<proteinExistence type="predicted"/>
<feature type="transmembrane region" description="Helical" evidence="7">
    <location>
        <begin position="437"/>
        <end position="456"/>
    </location>
</feature>
<keyword evidence="3" id="KW-1003">Cell membrane</keyword>
<dbReference type="InterPro" id="IPR004638">
    <property type="entry name" value="EmrB-like"/>
</dbReference>
<feature type="transmembrane region" description="Helical" evidence="7">
    <location>
        <begin position="304"/>
        <end position="326"/>
    </location>
</feature>
<feature type="transmembrane region" description="Helical" evidence="7">
    <location>
        <begin position="145"/>
        <end position="166"/>
    </location>
</feature>
<dbReference type="PANTHER" id="PTHR42718:SF42">
    <property type="entry name" value="EXPORT PROTEIN"/>
    <property type="match status" value="1"/>
</dbReference>
<dbReference type="EMBL" id="BAAAQY010000001">
    <property type="protein sequence ID" value="GAA2223536.1"/>
    <property type="molecule type" value="Genomic_DNA"/>
</dbReference>
<evidence type="ECO:0000259" key="8">
    <source>
        <dbReference type="PROSITE" id="PS50850"/>
    </source>
</evidence>
<protein>
    <submittedName>
        <fullName evidence="9">MFS transporter</fullName>
    </submittedName>
</protein>
<feature type="transmembrane region" description="Helical" evidence="7">
    <location>
        <begin position="274"/>
        <end position="298"/>
    </location>
</feature>
<dbReference type="Pfam" id="PF07690">
    <property type="entry name" value="MFS_1"/>
    <property type="match status" value="1"/>
</dbReference>
<gene>
    <name evidence="9" type="ORF">GCM10009851_03420</name>
</gene>
<evidence type="ECO:0000256" key="3">
    <source>
        <dbReference type="ARBA" id="ARBA00022475"/>
    </source>
</evidence>
<feature type="transmembrane region" description="Helical" evidence="7">
    <location>
        <begin position="205"/>
        <end position="225"/>
    </location>
</feature>
<dbReference type="InterPro" id="IPR036259">
    <property type="entry name" value="MFS_trans_sf"/>
</dbReference>
<organism evidence="9 10">
    <name type="scientific">Herbiconiux moechotypicola</name>
    <dbReference type="NCBI Taxonomy" id="637393"/>
    <lineage>
        <taxon>Bacteria</taxon>
        <taxon>Bacillati</taxon>
        <taxon>Actinomycetota</taxon>
        <taxon>Actinomycetes</taxon>
        <taxon>Micrococcales</taxon>
        <taxon>Microbacteriaceae</taxon>
        <taxon>Herbiconiux</taxon>
    </lineage>
</organism>
<evidence type="ECO:0000256" key="2">
    <source>
        <dbReference type="ARBA" id="ARBA00022448"/>
    </source>
</evidence>
<dbReference type="Proteomes" id="UP001500929">
    <property type="component" value="Unassembled WGS sequence"/>
</dbReference>
<dbReference type="NCBIfam" id="TIGR00711">
    <property type="entry name" value="efflux_EmrB"/>
    <property type="match status" value="1"/>
</dbReference>
<dbReference type="InterPro" id="IPR011701">
    <property type="entry name" value="MFS"/>
</dbReference>
<accession>A0ABN3D8I2</accession>
<feature type="transmembrane region" description="Helical" evidence="7">
    <location>
        <begin position="111"/>
        <end position="133"/>
    </location>
</feature>
<sequence length="474" mass="48056">MAESMVGSKAGASSPAQRLVLAVAILSAFVSFLDATVINVALPAIGRELGGGLSTQQWVVDAYLLTLGSVILLAGSLSDVFGRKRVLLAGLVGFGATSLLCAFAPTIEVLILARALQGVAGALLVPSSLALILANFSGPAQGRAIGIWTAFTSVANIAGPVLGGVLVDQLSWRLVFGINVLPIAVTLVLLARLPHDAPHAPGARVDVLGAVLGMVGLGLPVFALIEQVNFGWASPVVLVPLVVGAAALVLFVLHERRAAQPMLPLSLFRSRNFSAGNVATVFIYGALSLGFFSLAVFLQQVAGYSATLAGFATIPTSILLIGLSTLFGRLSGRFGPRLFMTVGPLLAGAGFLLLLRADASADYLTQVLPAVLVFGLGMAITVAPLTSAILGAIEPARSGIASAVNNAVSRVAGLITIALASVVTGAAVLDLAGFHRVALVTAVLFFAGAAVSFVGIRNPGPGTGTGPAPSERPA</sequence>
<dbReference type="RefSeq" id="WP_375163594.1">
    <property type="nucleotide sequence ID" value="NZ_BAAAQY010000001.1"/>
</dbReference>
<evidence type="ECO:0000256" key="1">
    <source>
        <dbReference type="ARBA" id="ARBA00004651"/>
    </source>
</evidence>
<name>A0ABN3D8I2_9MICO</name>
<reference evidence="9 10" key="1">
    <citation type="journal article" date="2019" name="Int. J. Syst. Evol. Microbiol.">
        <title>The Global Catalogue of Microorganisms (GCM) 10K type strain sequencing project: providing services to taxonomists for standard genome sequencing and annotation.</title>
        <authorList>
            <consortium name="The Broad Institute Genomics Platform"/>
            <consortium name="The Broad Institute Genome Sequencing Center for Infectious Disease"/>
            <person name="Wu L."/>
            <person name="Ma J."/>
        </authorList>
    </citation>
    <scope>NUCLEOTIDE SEQUENCE [LARGE SCALE GENOMIC DNA]</scope>
    <source>
        <strain evidence="9 10">JCM 16117</strain>
    </source>
</reference>
<dbReference type="CDD" id="cd17321">
    <property type="entry name" value="MFS_MMR_MDR_like"/>
    <property type="match status" value="1"/>
</dbReference>
<dbReference type="InterPro" id="IPR020846">
    <property type="entry name" value="MFS_dom"/>
</dbReference>
<evidence type="ECO:0000313" key="10">
    <source>
        <dbReference type="Proteomes" id="UP001500929"/>
    </source>
</evidence>
<keyword evidence="4 7" id="KW-0812">Transmembrane</keyword>
<feature type="transmembrane region" description="Helical" evidence="7">
    <location>
        <begin position="231"/>
        <end position="253"/>
    </location>
</feature>
<feature type="transmembrane region" description="Helical" evidence="7">
    <location>
        <begin position="338"/>
        <end position="355"/>
    </location>
</feature>
<dbReference type="Gene3D" id="1.20.1250.20">
    <property type="entry name" value="MFS general substrate transporter like domains"/>
    <property type="match status" value="1"/>
</dbReference>
<evidence type="ECO:0000256" key="5">
    <source>
        <dbReference type="ARBA" id="ARBA00022989"/>
    </source>
</evidence>